<dbReference type="Ensembl" id="ENSOTST00005175072.1">
    <property type="protein sequence ID" value="ENSOTSP00005112993.1"/>
    <property type="gene ID" value="ENSOTSG00005054006.1"/>
</dbReference>
<dbReference type="Gene3D" id="3.30.420.10">
    <property type="entry name" value="Ribonuclease H-like superfamily/Ribonuclease H"/>
    <property type="match status" value="1"/>
</dbReference>
<accession>A0AAZ3PA31</accession>
<dbReference type="GeneTree" id="ENSGT01150000286914"/>
<organism evidence="1 2">
    <name type="scientific">Oncorhynchus tshawytscha</name>
    <name type="common">Chinook salmon</name>
    <name type="synonym">Salmo tshawytscha</name>
    <dbReference type="NCBI Taxonomy" id="74940"/>
    <lineage>
        <taxon>Eukaryota</taxon>
        <taxon>Metazoa</taxon>
        <taxon>Chordata</taxon>
        <taxon>Craniata</taxon>
        <taxon>Vertebrata</taxon>
        <taxon>Euteleostomi</taxon>
        <taxon>Actinopterygii</taxon>
        <taxon>Neopterygii</taxon>
        <taxon>Teleostei</taxon>
        <taxon>Protacanthopterygii</taxon>
        <taxon>Salmoniformes</taxon>
        <taxon>Salmonidae</taxon>
        <taxon>Salmoninae</taxon>
        <taxon>Oncorhynchus</taxon>
    </lineage>
</organism>
<dbReference type="GO" id="GO:0003676">
    <property type="term" value="F:nucleic acid binding"/>
    <property type="evidence" value="ECO:0007669"/>
    <property type="project" value="InterPro"/>
</dbReference>
<evidence type="ECO:0000313" key="1">
    <source>
        <dbReference type="Ensembl" id="ENSOTSP00005112993.1"/>
    </source>
</evidence>
<evidence type="ECO:0000313" key="2">
    <source>
        <dbReference type="Proteomes" id="UP000694402"/>
    </source>
</evidence>
<proteinExistence type="predicted"/>
<dbReference type="InterPro" id="IPR036397">
    <property type="entry name" value="RNaseH_sf"/>
</dbReference>
<sequence>MHPLNGTQSTSQLSLGLKIHRQILAVEWPYEELSDFQRGTVKSVCKMSALLELPWSTVSAVIVKWKHLGAKTSQPHKLSEWDHRVLTHVACKNSLSSVATLTTEIQTAFGNNISTRTVRRELNEMYFHGLAAAHKPKITMRNAKRQLDRCKAFRHWTLEQWKRVLWSDLITSPSGFGRCQESATCHNTVPIVKFGGGVIMIWGCFSWFGLCPLVPLKGNNATAYNDILDDSVLPTLWQQFQHDNASLHKARSMSRNLTGLHRALTPLNTFGMNWNAGCGSRLIAWLILLLLNESKSQQQYSSI</sequence>
<reference evidence="1" key="3">
    <citation type="submission" date="2025-09" db="UniProtKB">
        <authorList>
            <consortium name="Ensembl"/>
        </authorList>
    </citation>
    <scope>IDENTIFICATION</scope>
</reference>
<evidence type="ECO:0008006" key="3">
    <source>
        <dbReference type="Google" id="ProtNLM"/>
    </source>
</evidence>
<dbReference type="AlphaFoldDB" id="A0AAZ3PA31"/>
<dbReference type="Proteomes" id="UP000694402">
    <property type="component" value="Unassembled WGS sequence"/>
</dbReference>
<reference evidence="2" key="1">
    <citation type="journal article" date="2018" name="PLoS ONE">
        <title>Chinook salmon (Oncorhynchus tshawytscha) genome and transcriptome.</title>
        <authorList>
            <person name="Christensen K.A."/>
            <person name="Leong J.S."/>
            <person name="Sakhrani D."/>
            <person name="Biagi C.A."/>
            <person name="Minkley D.R."/>
            <person name="Withler R.E."/>
            <person name="Rondeau E.B."/>
            <person name="Koop B.F."/>
            <person name="Devlin R.H."/>
        </authorList>
    </citation>
    <scope>NUCLEOTIDE SEQUENCE [LARGE SCALE GENOMIC DNA]</scope>
</reference>
<reference evidence="1" key="2">
    <citation type="submission" date="2025-08" db="UniProtKB">
        <authorList>
            <consortium name="Ensembl"/>
        </authorList>
    </citation>
    <scope>IDENTIFICATION</scope>
</reference>
<name>A0AAZ3PA31_ONCTS</name>
<protein>
    <recommendedName>
        <fullName evidence="3">Transposase Tc1-like domain-containing protein</fullName>
    </recommendedName>
</protein>
<keyword evidence="2" id="KW-1185">Reference proteome</keyword>